<evidence type="ECO:0000256" key="2">
    <source>
        <dbReference type="ARBA" id="ARBA00023015"/>
    </source>
</evidence>
<evidence type="ECO:0000259" key="8">
    <source>
        <dbReference type="PROSITE" id="PS50048"/>
    </source>
</evidence>
<keyword evidence="6" id="KW-0175">Coiled coil</keyword>
<sequence length="779" mass="86564">MDEWSVPSPASSRRSGRSESASVTKQAACWNCRRSKTKCLRAADDAKCMRCSRAELSCVIPEFHIGRQKGIKNKRTGLDKAVHRIEQELRRTKRNAAHLEDERTGSHLEHLLQEVDNFRAQNSGSDNPESKSHVPQPQPENLDPNYHQNHPHVPNSIINRDLIQPEHAGSFAFDDAENPLQLLARASDLSLPRNPLSSTSNSILTAIPPTSATYTAKDETLRTFFGPFRPRLDIGEDIDPVEMGYITLEEADVLFTYFYQNLSHTRWGLDPLIHTVAFVRNRSAFLFTSVLAASALFIPSAAALHKRLSKHCRFLAHHVMSNRYRSPEIVLGFMVNIPWMSPGKHWADDETCSYMAMALTVAVDLSLNKLIIPPPATSYDTVPRNIPKYDCISARKALDLDGFDDVDPSSEWGQSLLRRRERIWISLFVLDRGVCLARGRSFTVPATPLIETCDNWHTSPLAGTWDSSIISSAVMRRDLVTLIEDIKASCDGDRAKMTEGATLVKSLQDMIENFFNRWYAKWGFSVQGSKDHHLPPYVEILVCHTKLSTYSSVINHPTAPSEVSRYFRAAGLSSALNVLRAAVQGEPRLKSMPNNTAIMISFAACFAMGLSMMASGNNLSLAPSIKILVEEAASVLERIGSSPAHRKGASALYGKHLREVLKNAPLSNPSTQRRNTAVGPPDQQRVPNANLLHQPKLNSNSYIESTPATSDSMGTMGIGTAPGAEPLLFSTMSDYQIVEAINNAGDELDTCMPDFHIDDRTGLDWLDWLDWFNMTGTTL</sequence>
<dbReference type="OMA" id="QAACLVC"/>
<keyword evidence="10" id="KW-1185">Reference proteome</keyword>
<feature type="coiled-coil region" evidence="6">
    <location>
        <begin position="75"/>
        <end position="102"/>
    </location>
</feature>
<dbReference type="InterPro" id="IPR001138">
    <property type="entry name" value="Zn2Cys6_DnaBD"/>
</dbReference>
<feature type="region of interest" description="Disordered" evidence="7">
    <location>
        <begin position="663"/>
        <end position="688"/>
    </location>
</feature>
<evidence type="ECO:0000256" key="5">
    <source>
        <dbReference type="ARBA" id="ARBA00023242"/>
    </source>
</evidence>
<dbReference type="SMART" id="SM00066">
    <property type="entry name" value="GAL4"/>
    <property type="match status" value="1"/>
</dbReference>
<dbReference type="PROSITE" id="PS50048">
    <property type="entry name" value="ZN2_CY6_FUNGAL_2"/>
    <property type="match status" value="1"/>
</dbReference>
<dbReference type="InterPro" id="IPR036864">
    <property type="entry name" value="Zn2-C6_fun-type_DNA-bd_sf"/>
</dbReference>
<keyword evidence="2" id="KW-0805">Transcription regulation</keyword>
<evidence type="ECO:0000256" key="3">
    <source>
        <dbReference type="ARBA" id="ARBA00023125"/>
    </source>
</evidence>
<dbReference type="PANTHER" id="PTHR31845">
    <property type="entry name" value="FINGER DOMAIN PROTEIN, PUTATIVE-RELATED"/>
    <property type="match status" value="1"/>
</dbReference>
<dbReference type="EMBL" id="NCSJ02000285">
    <property type="protein sequence ID" value="RFU26097.1"/>
    <property type="molecule type" value="Genomic_DNA"/>
</dbReference>
<dbReference type="Pfam" id="PF00172">
    <property type="entry name" value="Zn_clus"/>
    <property type="match status" value="1"/>
</dbReference>
<dbReference type="AlphaFoldDB" id="A0A3E2GYL2"/>
<evidence type="ECO:0000256" key="7">
    <source>
        <dbReference type="SAM" id="MobiDB-lite"/>
    </source>
</evidence>
<dbReference type="CDD" id="cd00067">
    <property type="entry name" value="GAL4"/>
    <property type="match status" value="1"/>
</dbReference>
<evidence type="ECO:0000313" key="10">
    <source>
        <dbReference type="Proteomes" id="UP000258309"/>
    </source>
</evidence>
<dbReference type="GO" id="GO:0008270">
    <property type="term" value="F:zinc ion binding"/>
    <property type="evidence" value="ECO:0007669"/>
    <property type="project" value="InterPro"/>
</dbReference>
<reference evidence="9 10" key="1">
    <citation type="submission" date="2018-05" db="EMBL/GenBank/DDBJ databases">
        <title>Draft genome sequence of Scytalidium lignicola DSM 105466, a ubiquitous saprotrophic fungus.</title>
        <authorList>
            <person name="Buettner E."/>
            <person name="Gebauer A.M."/>
            <person name="Hofrichter M."/>
            <person name="Liers C."/>
            <person name="Kellner H."/>
        </authorList>
    </citation>
    <scope>NUCLEOTIDE SEQUENCE [LARGE SCALE GENOMIC DNA]</scope>
    <source>
        <strain evidence="9 10">DSM 105466</strain>
    </source>
</reference>
<feature type="non-terminal residue" evidence="9">
    <location>
        <position position="779"/>
    </location>
</feature>
<evidence type="ECO:0000256" key="1">
    <source>
        <dbReference type="ARBA" id="ARBA00004123"/>
    </source>
</evidence>
<feature type="domain" description="Zn(2)-C6 fungal-type" evidence="8">
    <location>
        <begin position="28"/>
        <end position="60"/>
    </location>
</feature>
<dbReference type="SUPFAM" id="SSF57701">
    <property type="entry name" value="Zn2/Cys6 DNA-binding domain"/>
    <property type="match status" value="1"/>
</dbReference>
<comment type="subcellular location">
    <subcellularLocation>
        <location evidence="1">Nucleus</location>
    </subcellularLocation>
</comment>
<feature type="non-terminal residue" evidence="9">
    <location>
        <position position="1"/>
    </location>
</feature>
<evidence type="ECO:0000256" key="4">
    <source>
        <dbReference type="ARBA" id="ARBA00023163"/>
    </source>
</evidence>
<evidence type="ECO:0000313" key="9">
    <source>
        <dbReference type="EMBL" id="RFU26097.1"/>
    </source>
</evidence>
<feature type="region of interest" description="Disordered" evidence="7">
    <location>
        <begin position="120"/>
        <end position="155"/>
    </location>
</feature>
<dbReference type="PANTHER" id="PTHR31845:SF17">
    <property type="entry name" value="ZN(II)2CYS6 TRANSCRIPTION FACTOR (EUROFUNG)"/>
    <property type="match status" value="1"/>
</dbReference>
<dbReference type="OrthoDB" id="3429912at2759"/>
<name>A0A3E2GYL2_SCYLI</name>
<dbReference type="CDD" id="cd12148">
    <property type="entry name" value="fungal_TF_MHR"/>
    <property type="match status" value="1"/>
</dbReference>
<keyword evidence="3" id="KW-0238">DNA-binding</keyword>
<keyword evidence="4" id="KW-0804">Transcription</keyword>
<organism evidence="9 10">
    <name type="scientific">Scytalidium lignicola</name>
    <name type="common">Hyphomycete</name>
    <dbReference type="NCBI Taxonomy" id="5539"/>
    <lineage>
        <taxon>Eukaryota</taxon>
        <taxon>Fungi</taxon>
        <taxon>Dikarya</taxon>
        <taxon>Ascomycota</taxon>
        <taxon>Pezizomycotina</taxon>
        <taxon>Leotiomycetes</taxon>
        <taxon>Leotiomycetes incertae sedis</taxon>
        <taxon>Scytalidium</taxon>
    </lineage>
</organism>
<dbReference type="GO" id="GO:0005634">
    <property type="term" value="C:nucleus"/>
    <property type="evidence" value="ECO:0007669"/>
    <property type="project" value="UniProtKB-SubCell"/>
</dbReference>
<feature type="compositionally biased region" description="Polar residues" evidence="7">
    <location>
        <begin position="665"/>
        <end position="675"/>
    </location>
</feature>
<dbReference type="InterPro" id="IPR051089">
    <property type="entry name" value="prtT"/>
</dbReference>
<accession>A0A3E2GYL2</accession>
<dbReference type="Gene3D" id="4.10.240.10">
    <property type="entry name" value="Zn(2)-C6 fungal-type DNA-binding domain"/>
    <property type="match status" value="1"/>
</dbReference>
<dbReference type="GO" id="GO:0000981">
    <property type="term" value="F:DNA-binding transcription factor activity, RNA polymerase II-specific"/>
    <property type="evidence" value="ECO:0007669"/>
    <property type="project" value="InterPro"/>
</dbReference>
<gene>
    <name evidence="9" type="ORF">B7463_g10243</name>
</gene>
<feature type="region of interest" description="Disordered" evidence="7">
    <location>
        <begin position="1"/>
        <end position="25"/>
    </location>
</feature>
<dbReference type="PROSITE" id="PS00463">
    <property type="entry name" value="ZN2_CY6_FUNGAL_1"/>
    <property type="match status" value="1"/>
</dbReference>
<dbReference type="GO" id="GO:0000976">
    <property type="term" value="F:transcription cis-regulatory region binding"/>
    <property type="evidence" value="ECO:0007669"/>
    <property type="project" value="TreeGrafter"/>
</dbReference>
<dbReference type="STRING" id="5539.A0A3E2GYL2"/>
<dbReference type="Proteomes" id="UP000258309">
    <property type="component" value="Unassembled WGS sequence"/>
</dbReference>
<comment type="caution">
    <text evidence="9">The sequence shown here is derived from an EMBL/GenBank/DDBJ whole genome shotgun (WGS) entry which is preliminary data.</text>
</comment>
<protein>
    <recommendedName>
        <fullName evidence="8">Zn(2)-C6 fungal-type domain-containing protein</fullName>
    </recommendedName>
</protein>
<keyword evidence="5" id="KW-0539">Nucleus</keyword>
<evidence type="ECO:0000256" key="6">
    <source>
        <dbReference type="SAM" id="Coils"/>
    </source>
</evidence>
<proteinExistence type="predicted"/>
<feature type="compositionally biased region" description="Low complexity" evidence="7">
    <location>
        <begin position="1"/>
        <end position="23"/>
    </location>
</feature>